<evidence type="ECO:0000256" key="2">
    <source>
        <dbReference type="ARBA" id="ARBA00012479"/>
    </source>
</evidence>
<dbReference type="Gene3D" id="3.40.50.1820">
    <property type="entry name" value="alpha/beta hydrolase"/>
    <property type="match status" value="1"/>
</dbReference>
<evidence type="ECO:0000256" key="6">
    <source>
        <dbReference type="NCBIfam" id="TIGR02821"/>
    </source>
</evidence>
<keyword evidence="3 8" id="KW-0719">Serine esterase</keyword>
<dbReference type="RefSeq" id="WP_092950460.1">
    <property type="nucleotide sequence ID" value="NZ_FOMQ01000003.1"/>
</dbReference>
<name>A0A1I1TID7_9BURK</name>
<dbReference type="InterPro" id="IPR014186">
    <property type="entry name" value="S-formylglutathione_hydrol"/>
</dbReference>
<dbReference type="GO" id="GO:0005829">
    <property type="term" value="C:cytosol"/>
    <property type="evidence" value="ECO:0007669"/>
    <property type="project" value="TreeGrafter"/>
</dbReference>
<dbReference type="PANTHER" id="PTHR10061">
    <property type="entry name" value="S-FORMYLGLUTATHIONE HYDROLASE"/>
    <property type="match status" value="1"/>
</dbReference>
<reference evidence="10" key="1">
    <citation type="submission" date="2016-10" db="EMBL/GenBank/DDBJ databases">
        <authorList>
            <person name="Varghese N."/>
            <person name="Submissions S."/>
        </authorList>
    </citation>
    <scope>NUCLEOTIDE SEQUENCE [LARGE SCALE GENOMIC DNA]</scope>
    <source>
        <strain evidence="10">DSM 7481</strain>
    </source>
</reference>
<comment type="similarity">
    <text evidence="1 8">Belongs to the esterase D family.</text>
</comment>
<dbReference type="GO" id="GO:0018738">
    <property type="term" value="F:S-formylglutathione hydrolase activity"/>
    <property type="evidence" value="ECO:0007669"/>
    <property type="project" value="UniProtKB-UniRule"/>
</dbReference>
<dbReference type="InterPro" id="IPR029058">
    <property type="entry name" value="AB_hydrolase_fold"/>
</dbReference>
<dbReference type="AlphaFoldDB" id="A0A1I1TID7"/>
<accession>A0A1I1TID7</accession>
<gene>
    <name evidence="9" type="ORF">SAMN04489710_103382</name>
</gene>
<keyword evidence="10" id="KW-1185">Reference proteome</keyword>
<evidence type="ECO:0000256" key="3">
    <source>
        <dbReference type="ARBA" id="ARBA00022487"/>
    </source>
</evidence>
<comment type="catalytic activity">
    <reaction evidence="5 8">
        <text>S-formylglutathione + H2O = formate + glutathione + H(+)</text>
        <dbReference type="Rhea" id="RHEA:14961"/>
        <dbReference type="ChEBI" id="CHEBI:15377"/>
        <dbReference type="ChEBI" id="CHEBI:15378"/>
        <dbReference type="ChEBI" id="CHEBI:15740"/>
        <dbReference type="ChEBI" id="CHEBI:57688"/>
        <dbReference type="ChEBI" id="CHEBI:57925"/>
        <dbReference type="EC" id="3.1.2.12"/>
    </reaction>
</comment>
<organism evidence="9 10">
    <name type="scientific">Paracidovorax konjaci</name>
    <dbReference type="NCBI Taxonomy" id="32040"/>
    <lineage>
        <taxon>Bacteria</taxon>
        <taxon>Pseudomonadati</taxon>
        <taxon>Pseudomonadota</taxon>
        <taxon>Betaproteobacteria</taxon>
        <taxon>Burkholderiales</taxon>
        <taxon>Comamonadaceae</taxon>
        <taxon>Paracidovorax</taxon>
    </lineage>
</organism>
<protein>
    <recommendedName>
        <fullName evidence="2 6">S-formylglutathione hydrolase</fullName>
        <ecNumber evidence="2 6">3.1.2.12</ecNumber>
    </recommendedName>
</protein>
<sequence>MTYIPIPTPDDVKAALEAAARRPRAAAVPGLDLLKEHPCFGGSQRFYRHASSEIGLPMQFSVYLPPAALADPTRPVPTLMYLAGLTCTEETFMVKAGAQRYAAEHGIALVSPDTSPRGTEAESIEGATADWDFGIGAGFYLDATEAPWNRHWRMESYIVRELVPLLGRLLPIDTARLGLMGHSMGGHGALTLAQRHPGVFRSLSAIAPICAASQCAWGDKAFRNYFGVVCRTWQAHDATVLMQKQKSAPYPGGILIDQGMADAFLAEQLHPHVFEAACGLVRQPLTVRRHAEYDHGYYFIQTVIGDHVAHHARQLV</sequence>
<evidence type="ECO:0000313" key="10">
    <source>
        <dbReference type="Proteomes" id="UP000199517"/>
    </source>
</evidence>
<dbReference type="EMBL" id="FOMQ01000003">
    <property type="protein sequence ID" value="SFD58295.1"/>
    <property type="molecule type" value="Genomic_DNA"/>
</dbReference>
<dbReference type="STRING" id="32040.SAMN04489710_103382"/>
<comment type="function">
    <text evidence="8">Serine hydrolase involved in the detoxification of formaldehyde.</text>
</comment>
<keyword evidence="4 8" id="KW-0378">Hydrolase</keyword>
<feature type="active site" description="Charge relay system" evidence="7">
    <location>
        <position position="262"/>
    </location>
</feature>
<dbReference type="InterPro" id="IPR000801">
    <property type="entry name" value="Esterase-like"/>
</dbReference>
<dbReference type="PANTHER" id="PTHR10061:SF0">
    <property type="entry name" value="S-FORMYLGLUTATHIONE HYDROLASE"/>
    <property type="match status" value="1"/>
</dbReference>
<dbReference type="EC" id="3.1.2.12" evidence="2 6"/>
<evidence type="ECO:0000256" key="4">
    <source>
        <dbReference type="ARBA" id="ARBA00022801"/>
    </source>
</evidence>
<dbReference type="OrthoDB" id="9782200at2"/>
<dbReference type="NCBIfam" id="TIGR02821">
    <property type="entry name" value="fghA_ester_D"/>
    <property type="match status" value="1"/>
</dbReference>
<dbReference type="GO" id="GO:0046294">
    <property type="term" value="P:formaldehyde catabolic process"/>
    <property type="evidence" value="ECO:0007669"/>
    <property type="project" value="InterPro"/>
</dbReference>
<dbReference type="GO" id="GO:0052689">
    <property type="term" value="F:carboxylic ester hydrolase activity"/>
    <property type="evidence" value="ECO:0007669"/>
    <property type="project" value="UniProtKB-KW"/>
</dbReference>
<evidence type="ECO:0000256" key="7">
    <source>
        <dbReference type="PIRSR" id="PIRSR614186-1"/>
    </source>
</evidence>
<feature type="active site" description="Charge relay system" evidence="7">
    <location>
        <position position="295"/>
    </location>
</feature>
<evidence type="ECO:0000313" key="9">
    <source>
        <dbReference type="EMBL" id="SFD58295.1"/>
    </source>
</evidence>
<proteinExistence type="inferred from homology"/>
<dbReference type="Proteomes" id="UP000199517">
    <property type="component" value="Unassembled WGS sequence"/>
</dbReference>
<dbReference type="SUPFAM" id="SSF53474">
    <property type="entry name" value="alpha/beta-Hydrolases"/>
    <property type="match status" value="1"/>
</dbReference>
<evidence type="ECO:0000256" key="1">
    <source>
        <dbReference type="ARBA" id="ARBA00005622"/>
    </source>
</evidence>
<evidence type="ECO:0000256" key="8">
    <source>
        <dbReference type="RuleBase" id="RU363068"/>
    </source>
</evidence>
<evidence type="ECO:0000256" key="5">
    <source>
        <dbReference type="ARBA" id="ARBA00047590"/>
    </source>
</evidence>
<dbReference type="Pfam" id="PF00756">
    <property type="entry name" value="Esterase"/>
    <property type="match status" value="1"/>
</dbReference>
<feature type="active site" description="Charge relay system" evidence="7">
    <location>
        <position position="183"/>
    </location>
</feature>